<keyword evidence="2" id="KW-1185">Reference proteome</keyword>
<organism evidence="1 2">
    <name type="scientific">Diploscapter pachys</name>
    <dbReference type="NCBI Taxonomy" id="2018661"/>
    <lineage>
        <taxon>Eukaryota</taxon>
        <taxon>Metazoa</taxon>
        <taxon>Ecdysozoa</taxon>
        <taxon>Nematoda</taxon>
        <taxon>Chromadorea</taxon>
        <taxon>Rhabditida</taxon>
        <taxon>Rhabditina</taxon>
        <taxon>Rhabditomorpha</taxon>
        <taxon>Rhabditoidea</taxon>
        <taxon>Rhabditidae</taxon>
        <taxon>Diploscapter</taxon>
    </lineage>
</organism>
<dbReference type="EMBL" id="LIAE01006711">
    <property type="protein sequence ID" value="PAV85977.1"/>
    <property type="molecule type" value="Genomic_DNA"/>
</dbReference>
<dbReference type="AlphaFoldDB" id="A0A2A2LIW8"/>
<gene>
    <name evidence="1" type="ORF">WR25_26545</name>
</gene>
<protein>
    <submittedName>
        <fullName evidence="1">Uncharacterized protein</fullName>
    </submittedName>
</protein>
<reference evidence="1 2" key="1">
    <citation type="journal article" date="2017" name="Curr. Biol.">
        <title>Genome architecture and evolution of a unichromosomal asexual nematode.</title>
        <authorList>
            <person name="Fradin H."/>
            <person name="Zegar C."/>
            <person name="Gutwein M."/>
            <person name="Lucas J."/>
            <person name="Kovtun M."/>
            <person name="Corcoran D."/>
            <person name="Baugh L.R."/>
            <person name="Kiontke K."/>
            <person name="Gunsalus K."/>
            <person name="Fitch D.H."/>
            <person name="Piano F."/>
        </authorList>
    </citation>
    <scope>NUCLEOTIDE SEQUENCE [LARGE SCALE GENOMIC DNA]</scope>
    <source>
        <strain evidence="1">PF1309</strain>
    </source>
</reference>
<sequence>MKEECYKVIDKVSLNDTLFNETSKSYQINLNLFEAKSAEVCDEKEKAIDIFTQSINETQKFHYYFVQHLPGQNETYVTQFKWPCKVEPSSSSVFIDCCEECNPSHGSYSLNTTLDGTFTEIFCKNYVPNKDLC</sequence>
<accession>A0A2A2LIW8</accession>
<proteinExistence type="predicted"/>
<evidence type="ECO:0000313" key="1">
    <source>
        <dbReference type="EMBL" id="PAV85977.1"/>
    </source>
</evidence>
<name>A0A2A2LIW8_9BILA</name>
<dbReference type="Proteomes" id="UP000218231">
    <property type="component" value="Unassembled WGS sequence"/>
</dbReference>
<comment type="caution">
    <text evidence="1">The sequence shown here is derived from an EMBL/GenBank/DDBJ whole genome shotgun (WGS) entry which is preliminary data.</text>
</comment>
<evidence type="ECO:0000313" key="2">
    <source>
        <dbReference type="Proteomes" id="UP000218231"/>
    </source>
</evidence>